<dbReference type="Gene3D" id="1.10.260.40">
    <property type="entry name" value="lambda repressor-like DNA-binding domains"/>
    <property type="match status" value="1"/>
</dbReference>
<dbReference type="InterPro" id="IPR010982">
    <property type="entry name" value="Lambda_DNA-bd_dom_sf"/>
</dbReference>
<protein>
    <submittedName>
        <fullName evidence="5">Degradation activator</fullName>
    </submittedName>
</protein>
<dbReference type="EMBL" id="UAPQ01000001">
    <property type="protein sequence ID" value="SPT52411.1"/>
    <property type="molecule type" value="Genomic_DNA"/>
</dbReference>
<keyword evidence="2" id="KW-0238">DNA-binding</keyword>
<dbReference type="Pfam" id="PF00356">
    <property type="entry name" value="LacI"/>
    <property type="match status" value="1"/>
</dbReference>
<dbReference type="SMART" id="SM00354">
    <property type="entry name" value="HTH_LACI"/>
    <property type="match status" value="1"/>
</dbReference>
<evidence type="ECO:0000256" key="2">
    <source>
        <dbReference type="ARBA" id="ARBA00023125"/>
    </source>
</evidence>
<evidence type="ECO:0000256" key="3">
    <source>
        <dbReference type="ARBA" id="ARBA00023163"/>
    </source>
</evidence>
<name>A0ABY1VJX6_9ACTO</name>
<evidence type="ECO:0000313" key="6">
    <source>
        <dbReference type="Proteomes" id="UP000250006"/>
    </source>
</evidence>
<dbReference type="InterPro" id="IPR046335">
    <property type="entry name" value="LacI/GalR-like_sensor"/>
</dbReference>
<keyword evidence="1" id="KW-0805">Transcription regulation</keyword>
<keyword evidence="6" id="KW-1185">Reference proteome</keyword>
<dbReference type="Proteomes" id="UP000250006">
    <property type="component" value="Unassembled WGS sequence"/>
</dbReference>
<dbReference type="PANTHER" id="PTHR30146">
    <property type="entry name" value="LACI-RELATED TRANSCRIPTIONAL REPRESSOR"/>
    <property type="match status" value="1"/>
</dbReference>
<proteinExistence type="predicted"/>
<evidence type="ECO:0000256" key="1">
    <source>
        <dbReference type="ARBA" id="ARBA00023015"/>
    </source>
</evidence>
<dbReference type="Pfam" id="PF13377">
    <property type="entry name" value="Peripla_BP_3"/>
    <property type="match status" value="1"/>
</dbReference>
<dbReference type="InterPro" id="IPR000843">
    <property type="entry name" value="HTH_LacI"/>
</dbReference>
<dbReference type="PROSITE" id="PS50932">
    <property type="entry name" value="HTH_LACI_2"/>
    <property type="match status" value="1"/>
</dbReference>
<dbReference type="SUPFAM" id="SSF53822">
    <property type="entry name" value="Periplasmic binding protein-like I"/>
    <property type="match status" value="1"/>
</dbReference>
<sequence length="343" mass="36560">MNSDAIARRPTLQDVAEATGTSISTVSRALNGSPRVGAQTRDRIREEANRIGYQVDLAGSLLRRSSPRNVGLICRLEQELHSELHDQMLARAEAIGLNLVVQSVSQNNPASRAIQALEQLRCQAVVVVDPSQLPELRPESVRMPLIAVGQDAPTGAAALVTSDNRVGMQQLVAHLWEHQHREVRLLDGPAGASADARRKAFEEASTQVGLSYRVVAAGASADAGYQATRGLLERGELQQDSGPSALVCYNDQCAQGAYVALLRGGQRPGQDISVTGCDDSQIAISKAFDLTSINRQPAKLASLAVELAGKWMGPTRQAAAAPERCKVNTKLVVRGSSGPAPRK</sequence>
<dbReference type="CDD" id="cd01392">
    <property type="entry name" value="HTH_LacI"/>
    <property type="match status" value="1"/>
</dbReference>
<dbReference type="InterPro" id="IPR028082">
    <property type="entry name" value="Peripla_BP_I"/>
</dbReference>
<dbReference type="Gene3D" id="3.40.50.2300">
    <property type="match status" value="2"/>
</dbReference>
<accession>A0ABY1VJX6</accession>
<dbReference type="RefSeq" id="WP_111835426.1">
    <property type="nucleotide sequence ID" value="NZ_UAPQ01000001.1"/>
</dbReference>
<gene>
    <name evidence="5" type="primary">degA_1</name>
    <name evidence="5" type="ORF">NCTC11535_00059</name>
</gene>
<keyword evidence="3" id="KW-0804">Transcription</keyword>
<comment type="caution">
    <text evidence="5">The sequence shown here is derived from an EMBL/GenBank/DDBJ whole genome shotgun (WGS) entry which is preliminary data.</text>
</comment>
<feature type="domain" description="HTH lacI-type" evidence="4">
    <location>
        <begin position="10"/>
        <end position="64"/>
    </location>
</feature>
<dbReference type="PANTHER" id="PTHR30146:SF109">
    <property type="entry name" value="HTH-TYPE TRANSCRIPTIONAL REGULATOR GALS"/>
    <property type="match status" value="1"/>
</dbReference>
<reference evidence="5 6" key="1">
    <citation type="submission" date="2018-06" db="EMBL/GenBank/DDBJ databases">
        <authorList>
            <consortium name="Pathogen Informatics"/>
            <person name="Doyle S."/>
        </authorList>
    </citation>
    <scope>NUCLEOTIDE SEQUENCE [LARGE SCALE GENOMIC DNA]</scope>
    <source>
        <strain evidence="5 6">NCTC11535</strain>
    </source>
</reference>
<dbReference type="SUPFAM" id="SSF47413">
    <property type="entry name" value="lambda repressor-like DNA-binding domains"/>
    <property type="match status" value="1"/>
</dbReference>
<evidence type="ECO:0000259" key="4">
    <source>
        <dbReference type="PROSITE" id="PS50932"/>
    </source>
</evidence>
<organism evidence="5 6">
    <name type="scientific">Actinomyces bovis</name>
    <dbReference type="NCBI Taxonomy" id="1658"/>
    <lineage>
        <taxon>Bacteria</taxon>
        <taxon>Bacillati</taxon>
        <taxon>Actinomycetota</taxon>
        <taxon>Actinomycetes</taxon>
        <taxon>Actinomycetales</taxon>
        <taxon>Actinomycetaceae</taxon>
        <taxon>Actinomyces</taxon>
    </lineage>
</organism>
<evidence type="ECO:0000313" key="5">
    <source>
        <dbReference type="EMBL" id="SPT52411.1"/>
    </source>
</evidence>